<evidence type="ECO:0000313" key="11">
    <source>
        <dbReference type="EMBL" id="ESQ51249.1"/>
    </source>
</evidence>
<dbReference type="OMA" id="MDMFRSE"/>
<evidence type="ECO:0000256" key="1">
    <source>
        <dbReference type="ARBA" id="ARBA00004604"/>
    </source>
</evidence>
<gene>
    <name evidence="11" type="ORF">EUTSA_v10017218mg</name>
</gene>
<evidence type="ECO:0000256" key="7">
    <source>
        <dbReference type="ARBA" id="ARBA00023163"/>
    </source>
</evidence>
<proteinExistence type="inferred from homology"/>
<dbReference type="GO" id="GO:0006325">
    <property type="term" value="P:chromatin organization"/>
    <property type="evidence" value="ECO:0007669"/>
    <property type="project" value="UniProtKB-KW"/>
</dbReference>
<dbReference type="STRING" id="72664.V4M4U1"/>
<keyword evidence="12" id="KW-1185">Reference proteome</keyword>
<evidence type="ECO:0000259" key="10">
    <source>
        <dbReference type="Pfam" id="PF17800"/>
    </source>
</evidence>
<keyword evidence="3" id="KW-0678">Repressor</keyword>
<name>V4M4U1_EUTSA</name>
<dbReference type="eggNOG" id="ENOG502QVH6">
    <property type="taxonomic scope" value="Eukaryota"/>
</dbReference>
<dbReference type="Proteomes" id="UP000030689">
    <property type="component" value="Unassembled WGS sequence"/>
</dbReference>
<keyword evidence="8" id="KW-0539">Nucleus</keyword>
<reference evidence="11 12" key="1">
    <citation type="journal article" date="2013" name="Front. Plant Sci.">
        <title>The Reference Genome of the Halophytic Plant Eutrema salsugineum.</title>
        <authorList>
            <person name="Yang R."/>
            <person name="Jarvis D.E."/>
            <person name="Chen H."/>
            <person name="Beilstein M.A."/>
            <person name="Grimwood J."/>
            <person name="Jenkins J."/>
            <person name="Shu S."/>
            <person name="Prochnik S."/>
            <person name="Xin M."/>
            <person name="Ma C."/>
            <person name="Schmutz J."/>
            <person name="Wing R.A."/>
            <person name="Mitchell-Olds T."/>
            <person name="Schumaker K.S."/>
            <person name="Wang X."/>
        </authorList>
    </citation>
    <scope>NUCLEOTIDE SEQUENCE [LARGE SCALE GENOMIC DNA]</scope>
</reference>
<comment type="subcellular location">
    <subcellularLocation>
        <location evidence="1">Nucleus</location>
        <location evidence="1">Nucleolus</location>
    </subcellularLocation>
</comment>
<dbReference type="GO" id="GO:0016787">
    <property type="term" value="F:hydrolase activity"/>
    <property type="evidence" value="ECO:0007669"/>
    <property type="project" value="UniProtKB-KW"/>
</dbReference>
<dbReference type="Gramene" id="ESQ51249">
    <property type="protein sequence ID" value="ESQ51249"/>
    <property type="gene ID" value="EUTSA_v10017218mg"/>
</dbReference>
<keyword evidence="6" id="KW-0805">Transcription regulation</keyword>
<organism evidence="11 12">
    <name type="scientific">Eutrema salsugineum</name>
    <name type="common">Saltwater cress</name>
    <name type="synonym">Sisymbrium salsugineum</name>
    <dbReference type="NCBI Taxonomy" id="72664"/>
    <lineage>
        <taxon>Eukaryota</taxon>
        <taxon>Viridiplantae</taxon>
        <taxon>Streptophyta</taxon>
        <taxon>Embryophyta</taxon>
        <taxon>Tracheophyta</taxon>
        <taxon>Spermatophyta</taxon>
        <taxon>Magnoliopsida</taxon>
        <taxon>eudicotyledons</taxon>
        <taxon>Gunneridae</taxon>
        <taxon>Pentapetalae</taxon>
        <taxon>rosids</taxon>
        <taxon>malvids</taxon>
        <taxon>Brassicales</taxon>
        <taxon>Brassicaceae</taxon>
        <taxon>Eutremeae</taxon>
        <taxon>Eutrema</taxon>
    </lineage>
</organism>
<evidence type="ECO:0000256" key="5">
    <source>
        <dbReference type="ARBA" id="ARBA00022853"/>
    </source>
</evidence>
<protein>
    <recommendedName>
        <fullName evidence="10">Nucleoplasmin-like domain-containing protein</fullName>
    </recommendedName>
</protein>
<dbReference type="AlphaFoldDB" id="V4M4U1"/>
<dbReference type="OrthoDB" id="2019803at2759"/>
<keyword evidence="4" id="KW-0378">Hydrolase</keyword>
<evidence type="ECO:0000256" key="9">
    <source>
        <dbReference type="SAM" id="MobiDB-lite"/>
    </source>
</evidence>
<dbReference type="Gene3D" id="2.60.120.340">
    <property type="entry name" value="Nucleoplasmin core domain"/>
    <property type="match status" value="1"/>
</dbReference>
<evidence type="ECO:0000256" key="6">
    <source>
        <dbReference type="ARBA" id="ARBA00023015"/>
    </source>
</evidence>
<sequence length="221" mass="24296">MEFWGIEIKPGSPIKVELEEGYLIHVSQVTLGDSKKVKDEIVSLYVKVGDSKQKLIIGNLSQKIPQASLDLIFERYFELSHECKSSSVFVLGYKTLDPNDEQLGSDIDSDEEEIPMDMFQSELEKSNANGVNGQKANLEADESDSDEENESDSDEMGSDDDSDDEENEEEAPLKVEPPSKKRPNGGAMNNTNASKKAKVAQKPSGGHKGHNCGGVHPPKRN</sequence>
<dbReference type="GO" id="GO:0005730">
    <property type="term" value="C:nucleolus"/>
    <property type="evidence" value="ECO:0007669"/>
    <property type="project" value="UniProtKB-SubCell"/>
</dbReference>
<keyword evidence="7" id="KW-0804">Transcription</keyword>
<feature type="compositionally biased region" description="Acidic residues" evidence="9">
    <location>
        <begin position="139"/>
        <end position="170"/>
    </location>
</feature>
<dbReference type="FunFam" id="2.60.120.340:FF:000004">
    <property type="entry name" value="Histone deacetylase HDT1"/>
    <property type="match status" value="1"/>
</dbReference>
<feature type="compositionally biased region" description="Basic residues" evidence="9">
    <location>
        <begin position="195"/>
        <end position="210"/>
    </location>
</feature>
<dbReference type="EMBL" id="KI517385">
    <property type="protein sequence ID" value="ESQ51249.1"/>
    <property type="molecule type" value="Genomic_DNA"/>
</dbReference>
<keyword evidence="5" id="KW-0156">Chromatin regulator</keyword>
<feature type="region of interest" description="Disordered" evidence="9">
    <location>
        <begin position="127"/>
        <end position="221"/>
    </location>
</feature>
<dbReference type="GO" id="GO:0010162">
    <property type="term" value="P:seed dormancy process"/>
    <property type="evidence" value="ECO:0007669"/>
    <property type="project" value="EnsemblPlants"/>
</dbReference>
<evidence type="ECO:0000256" key="8">
    <source>
        <dbReference type="ARBA" id="ARBA00023242"/>
    </source>
</evidence>
<evidence type="ECO:0000256" key="3">
    <source>
        <dbReference type="ARBA" id="ARBA00022491"/>
    </source>
</evidence>
<dbReference type="InterPro" id="IPR041232">
    <property type="entry name" value="NPL"/>
</dbReference>
<comment type="similarity">
    <text evidence="2">Belongs to the histone deacetylase HD2 family.</text>
</comment>
<evidence type="ECO:0000256" key="4">
    <source>
        <dbReference type="ARBA" id="ARBA00022801"/>
    </source>
</evidence>
<dbReference type="KEGG" id="eus:EUTSA_v10017218mg"/>
<feature type="domain" description="Nucleoplasmin-like" evidence="10">
    <location>
        <begin position="3"/>
        <end position="93"/>
    </location>
</feature>
<evidence type="ECO:0000256" key="2">
    <source>
        <dbReference type="ARBA" id="ARBA00006673"/>
    </source>
</evidence>
<evidence type="ECO:0000313" key="12">
    <source>
        <dbReference type="Proteomes" id="UP000030689"/>
    </source>
</evidence>
<accession>V4M4U1</accession>
<dbReference type="Pfam" id="PF17800">
    <property type="entry name" value="NPL"/>
    <property type="match status" value="1"/>
</dbReference>